<proteinExistence type="predicted"/>
<dbReference type="GeneID" id="3790892"/>
<protein>
    <submittedName>
        <fullName evidence="2">Uncharacterized protein</fullName>
    </submittedName>
</protein>
<evidence type="ECO:0000313" key="3">
    <source>
        <dbReference type="EMBL" id="VTZ79962.1"/>
    </source>
</evidence>
<dbReference type="EMBL" id="LM993666">
    <property type="protein sequence ID" value="VTZ79962.1"/>
    <property type="molecule type" value="Genomic_DNA"/>
</dbReference>
<reference evidence="4 5" key="1">
    <citation type="journal article" date="2014" name="BMC Biol.">
        <title>A comprehensive evaluation of rodent malaria parasite genomes and gene expression.</title>
        <authorList>
            <person name="Otto T.D."/>
            <person name="Bohme U."/>
            <person name="Jackson A.P."/>
            <person name="Hunt M."/>
            <person name="Franke-Fayard B."/>
            <person name="Hoeijmakers W.A."/>
            <person name="Religa A.A."/>
            <person name="Robertson L."/>
            <person name="Sanders M."/>
            <person name="Ogun S.A."/>
            <person name="Cunningham D."/>
            <person name="Erhart A."/>
            <person name="Billker O."/>
            <person name="Khan S.M."/>
            <person name="Stunnenberg H.G."/>
            <person name="Langhorne J."/>
            <person name="Holder A.A."/>
            <person name="Waters A.P."/>
            <person name="Newbold C.I."/>
            <person name="Pain A."/>
            <person name="Berriman M."/>
            <person name="Janse C.J."/>
        </authorList>
    </citation>
    <scope>NUCLEOTIDE SEQUENCE [LARGE SCALE GENOMIC DNA]</scope>
    <source>
        <strain evidence="3 4">17X</strain>
        <strain evidence="2 5">YM</strain>
    </source>
</reference>
<organism evidence="2 5">
    <name type="scientific">Plasmodium yoelii</name>
    <dbReference type="NCBI Taxonomy" id="5861"/>
    <lineage>
        <taxon>Eukaryota</taxon>
        <taxon>Sar</taxon>
        <taxon>Alveolata</taxon>
        <taxon>Apicomplexa</taxon>
        <taxon>Aconoidasida</taxon>
        <taxon>Haemosporida</taxon>
        <taxon>Plasmodiidae</taxon>
        <taxon>Plasmodium</taxon>
        <taxon>Plasmodium (Vinckeia)</taxon>
    </lineage>
</organism>
<evidence type="ECO:0000313" key="4">
    <source>
        <dbReference type="Proteomes" id="UP000072874"/>
    </source>
</evidence>
<sequence>MDDGLFERSKNKGEWCARDNLNKLLININEEEYDEKFGNDNFYEIFDRYNKVSFNKKIYEKIIKKICYRNNLKYVNYYVNNFEKIKDIKVLKERGEDRICVLILCLNYIYCNINNEIMTIYELKNQIKRNLYKKRKVYCKNLAKIIFNICNRLKIKNFMNNDFLPYMEKYIITIINKMKLLNSNAIDLKKTLQVQEKKLNAFDDIFEYINNFKDNSELILDNPDNSTTHLIENDIDALIGNSIASIERSIGKSALESINSEYSDEFINKNDNKDILKKTLKVKNGDQEIHDNHDVISEKMHTNDDFFYNYIFSECADKNDEHSCDNNSTYSNSSEQLVFINKRGRKKKQIPNSEMKNKRNNKNDTLKKVYNTTISNINEDKKKQYPQILIEYLEKNFKPLSLYSCILYSFFIIWNQKENMDTNLYHNKSRWSGDNLHYFLCSSIIITFNIFNIKITDQFICFCLDVNQQTIITQKKEILEFFLLTFNEFLEFNLNKHRDVFFCLRIIFSNYLLLQMYLFYIIKNYELTNKRDFFVSLELLQIYIAKYFRNINKNFLNLSDIIIDYNFLFSSEYVYKDFHEIISQNYDLIHTKKLLKNVIKKRLSENEKKIFQEHSFNELYDIDLKNINMYMKKIFSYNIFSDHKLKTNFGKHGENNQCMYQKKNDNINKNSSKQFENSVRKNNNDSSSIYENNTNNADKDNSSENYTIFCKDRDILSSYDNICTENHCKDNKEKEFIIFRYNSNMLYNSNENNNESDKINNEENNYEEYYEIDKVNTTWENKTNKWNTTINNNDEKYLENEMVIKPSIIKIEDEENNLTNVENLDDVFVKYEMKSSNNKLANFIIENCNNLKKNERFIDFFNYIHVLKKINLSTINETNFEIMHYYNIKIIVRFLFFNILKSIIYNCYCAEFFTPNKIHQSITNRKNLKNVSPLFKGQINNLNDQIKNKVANKIKEFKNKKHKFEKYLICEQAFYIKFFKNSKIFKEDIQQILEDNNIILQNVKTLLYYSDNEEGENTNNGTKSNNYDSNSLNALINSFENLESCVNNCNSIYDAKSQYENNIKNKKRRVHDIKNTNKNDMLISDIYTPSKKKKNNKINDKNSDNKNSDNKNSDNKNSDNKNRSKNKQKIKIHLSSLDIVSDNSTNSKKYNNRKNESFSLFEYIYNIKMMKEYKNLETLFGQNYFTELFNIFNNVNYSFGSKKKKLINMNSCLFHTYHIIGIKKISDIGYNFTFKSELNNIYSKVLKTKISNVLSIQDINYLFNKFFYFLFKYIKLHCCFSQTNGANLYFHQSDQDLSTICLCNTDSCCYKIKTIILFENL</sequence>
<evidence type="ECO:0000313" key="5">
    <source>
        <dbReference type="Proteomes" id="UP000072904"/>
    </source>
</evidence>
<dbReference type="EMBL" id="LK934640">
    <property type="protein sequence ID" value="CDU19327.1"/>
    <property type="molecule type" value="Genomic_DNA"/>
</dbReference>
<dbReference type="VEuPathDB" id="PlasmoDB:PY17X_1216100"/>
<gene>
    <name evidence="3" type="ORF">PY17X_1216100</name>
    <name evidence="2" type="ORF">PYYM_1215500</name>
</gene>
<dbReference type="Proteomes" id="UP000072904">
    <property type="component" value="Chromosome 12"/>
</dbReference>
<dbReference type="OrthoDB" id="385656at2759"/>
<reference evidence="3" key="4">
    <citation type="submission" date="2019-05" db="EMBL/GenBank/DDBJ databases">
        <authorList>
            <consortium name="Pathogen Informatics"/>
        </authorList>
    </citation>
    <scope>NUCLEOTIDE SEQUENCE</scope>
    <source>
        <strain evidence="3">17X</strain>
    </source>
</reference>
<feature type="region of interest" description="Disordered" evidence="1">
    <location>
        <begin position="667"/>
        <end position="702"/>
    </location>
</feature>
<evidence type="ECO:0000256" key="1">
    <source>
        <dbReference type="SAM" id="MobiDB-lite"/>
    </source>
</evidence>
<dbReference type="OMA" id="CLNYIYC"/>
<dbReference type="Proteomes" id="UP000072874">
    <property type="component" value="Chromosome 12"/>
</dbReference>
<reference evidence="2" key="2">
    <citation type="submission" date="2014-05" db="EMBL/GenBank/DDBJ databases">
        <authorList>
            <person name="Aslett A.Martin."/>
            <person name="De Silva Nishadi"/>
        </authorList>
    </citation>
    <scope>NUCLEOTIDE SEQUENCE</scope>
    <source>
        <strain evidence="2">YM</strain>
    </source>
</reference>
<feature type="compositionally biased region" description="Polar residues" evidence="1">
    <location>
        <begin position="684"/>
        <end position="696"/>
    </location>
</feature>
<evidence type="ECO:0000313" key="2">
    <source>
        <dbReference type="EMBL" id="CDU19327.1"/>
    </source>
</evidence>
<dbReference type="VEuPathDB" id="PlasmoDB:PYYM_1215500"/>
<name>A0A077Y864_PLAYE</name>
<accession>A0A077Y864</accession>
<reference evidence="3" key="3">
    <citation type="submission" date="2014-05" db="EMBL/GenBank/DDBJ databases">
        <authorList>
            <person name="Aslett M.A."/>
            <person name="De Silva N."/>
        </authorList>
    </citation>
    <scope>NUCLEOTIDE SEQUENCE</scope>
    <source>
        <strain evidence="3">17X</strain>
    </source>
</reference>
<feature type="region of interest" description="Disordered" evidence="1">
    <location>
        <begin position="1084"/>
        <end position="1128"/>
    </location>
</feature>
<dbReference type="VEuPathDB" id="PlasmoDB:Py17XNL_001205027"/>
<feature type="compositionally biased region" description="Basic and acidic residues" evidence="1">
    <location>
        <begin position="1097"/>
        <end position="1122"/>
    </location>
</feature>
<dbReference type="RefSeq" id="XP_022812607.1">
    <property type="nucleotide sequence ID" value="XM_022956752.1"/>
</dbReference>
<dbReference type="KEGG" id="pyo:PY17X_1216100"/>
<dbReference type="VEuPathDB" id="PlasmoDB:PY05137"/>